<reference evidence="2" key="2">
    <citation type="submission" date="2025-09" db="UniProtKB">
        <authorList>
            <consortium name="Ensembl"/>
        </authorList>
    </citation>
    <scope>IDENTIFICATION</scope>
</reference>
<sequence length="45" mass="4991">MEEKVILASILRYFNVEVVSEAGRPPSTKGAHPSPPENGIWIKLE</sequence>
<reference evidence="2" key="1">
    <citation type="submission" date="2025-08" db="UniProtKB">
        <authorList>
            <consortium name="Ensembl"/>
        </authorList>
    </citation>
    <scope>IDENTIFICATION</scope>
</reference>
<evidence type="ECO:0000313" key="3">
    <source>
        <dbReference type="Proteomes" id="UP000694557"/>
    </source>
</evidence>
<evidence type="ECO:0000313" key="2">
    <source>
        <dbReference type="Ensembl" id="ENSOKIP00005035235.1"/>
    </source>
</evidence>
<accession>A0A8C7G0I3</accession>
<name>A0A8C7G0I3_ONCKI</name>
<keyword evidence="3" id="KW-1185">Reference proteome</keyword>
<dbReference type="Ensembl" id="ENSOKIT00005037171.1">
    <property type="protein sequence ID" value="ENSOKIP00005035235.1"/>
    <property type="gene ID" value="ENSOKIG00005015070.1"/>
</dbReference>
<dbReference type="AlphaFoldDB" id="A0A8C7G0I3"/>
<dbReference type="Proteomes" id="UP000694557">
    <property type="component" value="Unassembled WGS sequence"/>
</dbReference>
<feature type="region of interest" description="Disordered" evidence="1">
    <location>
        <begin position="22"/>
        <end position="45"/>
    </location>
</feature>
<organism evidence="2 3">
    <name type="scientific">Oncorhynchus kisutch</name>
    <name type="common">Coho salmon</name>
    <name type="synonym">Salmo kisutch</name>
    <dbReference type="NCBI Taxonomy" id="8019"/>
    <lineage>
        <taxon>Eukaryota</taxon>
        <taxon>Metazoa</taxon>
        <taxon>Chordata</taxon>
        <taxon>Craniata</taxon>
        <taxon>Vertebrata</taxon>
        <taxon>Euteleostomi</taxon>
        <taxon>Actinopterygii</taxon>
        <taxon>Neopterygii</taxon>
        <taxon>Teleostei</taxon>
        <taxon>Protacanthopterygii</taxon>
        <taxon>Salmoniformes</taxon>
        <taxon>Salmonidae</taxon>
        <taxon>Salmoninae</taxon>
        <taxon>Oncorhynchus</taxon>
    </lineage>
</organism>
<proteinExistence type="predicted"/>
<protein>
    <submittedName>
        <fullName evidence="2">Uncharacterized protein</fullName>
    </submittedName>
</protein>
<evidence type="ECO:0000256" key="1">
    <source>
        <dbReference type="SAM" id="MobiDB-lite"/>
    </source>
</evidence>